<name>A0ABD6BYG9_9EURY</name>
<dbReference type="Proteomes" id="UP001597185">
    <property type="component" value="Unassembled WGS sequence"/>
</dbReference>
<dbReference type="AlphaFoldDB" id="A0ABD6BYG9"/>
<dbReference type="EMBL" id="JBHUDB010000002">
    <property type="protein sequence ID" value="MFD1570119.1"/>
    <property type="molecule type" value="Genomic_DNA"/>
</dbReference>
<reference evidence="2 3" key="1">
    <citation type="journal article" date="2019" name="Int. J. Syst. Evol. Microbiol.">
        <title>The Global Catalogue of Microorganisms (GCM) 10K type strain sequencing project: providing services to taxonomists for standard genome sequencing and annotation.</title>
        <authorList>
            <consortium name="The Broad Institute Genomics Platform"/>
            <consortium name="The Broad Institute Genome Sequencing Center for Infectious Disease"/>
            <person name="Wu L."/>
            <person name="Ma J."/>
        </authorList>
    </citation>
    <scope>NUCLEOTIDE SEQUENCE [LARGE SCALE GENOMIC DNA]</scope>
    <source>
        <strain evidence="2 3">CGMCC 1.12689</strain>
    </source>
</reference>
<evidence type="ECO:0000313" key="3">
    <source>
        <dbReference type="Proteomes" id="UP001597185"/>
    </source>
</evidence>
<feature type="compositionally biased region" description="Acidic residues" evidence="1">
    <location>
        <begin position="1"/>
        <end position="10"/>
    </location>
</feature>
<evidence type="ECO:0000313" key="2">
    <source>
        <dbReference type="EMBL" id="MFD1570119.1"/>
    </source>
</evidence>
<accession>A0ABD6BYG9</accession>
<organism evidence="2 3">
    <name type="scientific">Halorubrum laminariae</name>
    <dbReference type="NCBI Taxonomy" id="1433523"/>
    <lineage>
        <taxon>Archaea</taxon>
        <taxon>Methanobacteriati</taxon>
        <taxon>Methanobacteriota</taxon>
        <taxon>Stenosarchaea group</taxon>
        <taxon>Halobacteria</taxon>
        <taxon>Halobacteriales</taxon>
        <taxon>Haloferacaceae</taxon>
        <taxon>Halorubrum</taxon>
    </lineage>
</organism>
<feature type="region of interest" description="Disordered" evidence="1">
    <location>
        <begin position="1"/>
        <end position="29"/>
    </location>
</feature>
<gene>
    <name evidence="2" type="ORF">ACFR9T_05905</name>
</gene>
<keyword evidence="3" id="KW-1185">Reference proteome</keyword>
<proteinExistence type="predicted"/>
<protein>
    <recommendedName>
        <fullName evidence="4">TNase-like domain-containing protein</fullName>
    </recommendedName>
</protein>
<comment type="caution">
    <text evidence="2">The sequence shown here is derived from an EMBL/GenBank/DDBJ whole genome shotgun (WGS) entry which is preliminary data.</text>
</comment>
<sequence>MSDTSDDTDNTPDGFRAVDPEPGRTSPIGEPVELIYEPEGCVLDFEGSDYTCTVVVLQTPSLYLTELSIETEAGDTKFEKGYAANEARALAEQLLGGNAPKLTQFVGGVQNAETLGQYLKYGASMAGTLAIGEVAGDDTIDAFKEGKITTEEFLHEYGRNVDKMF</sequence>
<evidence type="ECO:0008006" key="4">
    <source>
        <dbReference type="Google" id="ProtNLM"/>
    </source>
</evidence>
<evidence type="ECO:0000256" key="1">
    <source>
        <dbReference type="SAM" id="MobiDB-lite"/>
    </source>
</evidence>
<dbReference type="RefSeq" id="WP_256397071.1">
    <property type="nucleotide sequence ID" value="NZ_JANHDL010000004.1"/>
</dbReference>